<gene>
    <name evidence="2" type="ORF">TH44_11780</name>
</gene>
<dbReference type="Proteomes" id="UP000252266">
    <property type="component" value="Unassembled WGS sequence"/>
</dbReference>
<organism evidence="2 3">
    <name type="scientific">Thalassospira xiamenensis</name>
    <dbReference type="NCBI Taxonomy" id="220697"/>
    <lineage>
        <taxon>Bacteria</taxon>
        <taxon>Pseudomonadati</taxon>
        <taxon>Pseudomonadota</taxon>
        <taxon>Alphaproteobacteria</taxon>
        <taxon>Rhodospirillales</taxon>
        <taxon>Thalassospiraceae</taxon>
        <taxon>Thalassospira</taxon>
    </lineage>
</organism>
<evidence type="ECO:0000313" key="2">
    <source>
        <dbReference type="EMBL" id="RCK50649.1"/>
    </source>
</evidence>
<accession>A0A367XB15</accession>
<evidence type="ECO:0000256" key="1">
    <source>
        <dbReference type="SAM" id="Coils"/>
    </source>
</evidence>
<feature type="coiled-coil region" evidence="1">
    <location>
        <begin position="492"/>
        <end position="522"/>
    </location>
</feature>
<dbReference type="EMBL" id="JPWJ01000005">
    <property type="protein sequence ID" value="RCK50649.1"/>
    <property type="molecule type" value="Genomic_DNA"/>
</dbReference>
<keyword evidence="1" id="KW-0175">Coiled coil</keyword>
<evidence type="ECO:0000313" key="3">
    <source>
        <dbReference type="Proteomes" id="UP000252266"/>
    </source>
</evidence>
<name>A0A367XB15_9PROT</name>
<dbReference type="RefSeq" id="WP_062960304.1">
    <property type="nucleotide sequence ID" value="NZ_JPWJ01000005.1"/>
</dbReference>
<proteinExistence type="predicted"/>
<comment type="caution">
    <text evidence="2">The sequence shown here is derived from an EMBL/GenBank/DDBJ whole genome shotgun (WGS) entry which is preliminary data.</text>
</comment>
<protein>
    <submittedName>
        <fullName evidence="2">Uncharacterized protein</fullName>
    </submittedName>
</protein>
<feature type="coiled-coil region" evidence="1">
    <location>
        <begin position="709"/>
        <end position="775"/>
    </location>
</feature>
<reference evidence="2 3" key="1">
    <citation type="submission" date="2014-07" db="EMBL/GenBank/DDBJ databases">
        <title>Draft genome sequence of Thalassospira xiamenensis IB13.</title>
        <authorList>
            <person name="Lai Q."/>
            <person name="Shao Z."/>
        </authorList>
    </citation>
    <scope>NUCLEOTIDE SEQUENCE [LARGE SCALE GENOMIC DNA]</scope>
    <source>
        <strain evidence="2 3">IB13</strain>
    </source>
</reference>
<dbReference type="AlphaFoldDB" id="A0A367XB15"/>
<sequence>MSVINRIEVANLLNQQRDSENWNPVIDHLVFDLRGHSTVFQMENAKGKTTLTEGLTALLSRSEKRLQVIQSRMAHEGCGVSHIRLELIITDPSAPDMFTQTVDERVKGEPWVLGMYGQRSGDITFYSYQGTLEETPILERGEDTGRLSLQKLQTLEAMINSARDAEFAVPRDRWVKTIVPRHLEPEAVKELTRLAEQGGAEKAKDFFGIKRDGRSFDAAFFYHQIAPDLIDDLLTTEGEEEERLRARRRGERFSSDSKFENQILNTVLNLIETDKEIEERKAKITGFENALTTLNTAVTLCESIVKEQSELDETKREVSLNWKVLQWLMQGSLPGKPVFPDLEEPLKTIVAHCGLSKDKTIVMNTTGCAFLFGKSVGHSNEVFLRANASAVENSQVIEIYCDSSPLPSSAPGPKIKWFTLGQVEEALKRMDGNSFKFSKAETISLLDQAKRVTFEAFALANPLLSKTTNLENEKKIIRERISRHKNILDKKSEDLDLSIKDKENIIKQKENEEETIKIKNKKIIEFRSKYNFSSIDESIESIKNERTIFEDEFSDYSYSYNSKNNQIKEINKNNFNFNIDERLLSTIGSTYIEKSISISRFLENYRATIQSDTFTKLVSYFGSVLSAPVLEDPSDAAELSVRIALNNLAIPVFLKRDLEAFLSQDMNATLMESGKFVHHLFGAERGLIVDAFIDPKHLENLVRTLTSDTMVLNEKRNEARAKMQSLTEDLQLGAEVKRYLEEDTDTRLSIISEELEHLRKRLIDMKKERDALKSASADQGASRDRLYDIDKEAVHAYWQARTDLDTHQRNEAPWTDGFLQLFDMVKSFENALERAQRGLRQREFETLVEIQFDAEKDDIIRSAQALKQAVDLCAREGRSFGNELSRMRAKEDLLSLEPSLQKLQIAEKSLNLSLDRLEHIITEAITDAAGKLPTLLCDKLERNRRDASIIPGLVAQLQTTLAKETELNSKSKKTSENMRTESVKALANRIQRVRSRKKLLDKAMTEGPGTKFEIDVTIPSRDKAENVFAGLFSMGKKQNIRIARQNPDLSPNEHKRKLASAIKTRIRETLRDQVLINPKVSVIHKKFNYKPKALEDPSPDNPKHFSNGENTSISLAWMIRKARYARERGLLNAGYKAGEVARMRQNTSSFILLDGLFSDMSDKELTKGAMEPLMSMKGEFQIFGLVHAPEYIAKHDPVIFPNLIVGGINGGRWRAIRLSKDDYEKHRSQEGTWGLVHMHFESLQ</sequence>